<evidence type="ECO:0000313" key="2">
    <source>
        <dbReference type="Proteomes" id="UP000570678"/>
    </source>
</evidence>
<evidence type="ECO:0000313" key="1">
    <source>
        <dbReference type="EMBL" id="NKY57060.1"/>
    </source>
</evidence>
<dbReference type="Gene3D" id="1.25.40.10">
    <property type="entry name" value="Tetratricopeptide repeat domain"/>
    <property type="match status" value="1"/>
</dbReference>
<accession>A0A846YH59</accession>
<sequence length="440" mass="48948">MMERMSNSRFERRIGESGWTQARLADLINDLVRISTGSSGTYTEESIRKLLRGNHTWPRKPYRDALCNLFDCTPSELGFYNSRARRCGGPSAADAEVGRQDFLRGVAALPVAAALLDIRQLIVEPASESPPPWVGMEHVEQVTGWAALFRQADDAGLGAIAGMAAQMQVATGYLDARMTPHVEIGMRVSVATFYRVAGWAYYDRGDHVRARSIFDRALSMVAVEGEWWVRAAILTCMARQSIYRGYLEDALDSLGMASIRADKLSMLRRADIAAVRARVFGRQGNRRECLRAVAEAEQYFAEARNEDHPDTYHEGFRDYYTENLLATDVAHGLFELALTRGVEVPATVTRLNRAQDLSSRHARSRLLSTAQLAALHLRRGDVDEGAALATEVVDCAGGTTSRRIVQGISRIHGLTDDPRIKKLSSVSELRQKSREFLRTV</sequence>
<dbReference type="EMBL" id="JAAXOT010000006">
    <property type="protein sequence ID" value="NKY57060.1"/>
    <property type="molecule type" value="Genomic_DNA"/>
</dbReference>
<dbReference type="AlphaFoldDB" id="A0A846YH59"/>
<dbReference type="InterPro" id="IPR011990">
    <property type="entry name" value="TPR-like_helical_dom_sf"/>
</dbReference>
<gene>
    <name evidence="1" type="ORF">HGA15_13015</name>
</gene>
<name>A0A846YH59_9NOCA</name>
<organism evidence="1 2">
    <name type="scientific">Nocardia flavorosea</name>
    <dbReference type="NCBI Taxonomy" id="53429"/>
    <lineage>
        <taxon>Bacteria</taxon>
        <taxon>Bacillati</taxon>
        <taxon>Actinomycetota</taxon>
        <taxon>Actinomycetes</taxon>
        <taxon>Mycobacteriales</taxon>
        <taxon>Nocardiaceae</taxon>
        <taxon>Nocardia</taxon>
    </lineage>
</organism>
<dbReference type="Proteomes" id="UP000570678">
    <property type="component" value="Unassembled WGS sequence"/>
</dbReference>
<keyword evidence="2" id="KW-1185">Reference proteome</keyword>
<evidence type="ECO:0008006" key="3">
    <source>
        <dbReference type="Google" id="ProtNLM"/>
    </source>
</evidence>
<dbReference type="RefSeq" id="WP_157116622.1">
    <property type="nucleotide sequence ID" value="NZ_JAAXOT010000006.1"/>
</dbReference>
<comment type="caution">
    <text evidence="1">The sequence shown here is derived from an EMBL/GenBank/DDBJ whole genome shotgun (WGS) entry which is preliminary data.</text>
</comment>
<reference evidence="1 2" key="1">
    <citation type="submission" date="2020-04" db="EMBL/GenBank/DDBJ databases">
        <title>MicrobeNet Type strains.</title>
        <authorList>
            <person name="Nicholson A.C."/>
        </authorList>
    </citation>
    <scope>NUCLEOTIDE SEQUENCE [LARGE SCALE GENOMIC DNA]</scope>
    <source>
        <strain evidence="1 2">JCM 3332</strain>
    </source>
</reference>
<protein>
    <recommendedName>
        <fullName evidence="3">HTH cro/C1-type domain-containing protein</fullName>
    </recommendedName>
</protein>
<proteinExistence type="predicted"/>